<accession>A0A2V2ZR24</accession>
<sequence length="272" mass="30792">MMDVSHAKKKDFLYLQLSIFLAVLLLFQFKLFIFAFILTFALILFLVFTSRQERVFSWTIAAYLAGNLIFLYGDRLLDELPFHTYILLILNRVLLIIPILLIIYVSKKFNKSANHYWQKPSWETRIYFPFIWRGFHSLSIKGFLIIALIINSVILSPAIFSADIPFGNDFFVFLIGFSAVNAIMEEVLWRGILLTRMADLAGEKAAVIFSGISFGFSHLMLGYSLAVCLLFAIGGVFYGAITVKSGSMIPAILWHSAINVLMILSGSIPFSV</sequence>
<feature type="transmembrane region" description="Helical" evidence="1">
    <location>
        <begin position="85"/>
        <end position="105"/>
    </location>
</feature>
<organism evidence="3 4">
    <name type="scientific">Cytobacillus oceanisediminis</name>
    <dbReference type="NCBI Taxonomy" id="665099"/>
    <lineage>
        <taxon>Bacteria</taxon>
        <taxon>Bacillati</taxon>
        <taxon>Bacillota</taxon>
        <taxon>Bacilli</taxon>
        <taxon>Bacillales</taxon>
        <taxon>Bacillaceae</taxon>
        <taxon>Cytobacillus</taxon>
    </lineage>
</organism>
<name>A0A2V2ZR24_9BACI</name>
<reference evidence="3 4" key="1">
    <citation type="submission" date="2018-05" db="EMBL/GenBank/DDBJ databases">
        <title>Freshwater and sediment microbial communities from various areas in North America, analyzing microbe dynamics in response to fracking.</title>
        <authorList>
            <person name="Lamendella R."/>
        </authorList>
    </citation>
    <scope>NUCLEOTIDE SEQUENCE [LARGE SCALE GENOMIC DNA]</scope>
    <source>
        <strain evidence="3 4">15_TX</strain>
    </source>
</reference>
<feature type="transmembrane region" description="Helical" evidence="1">
    <location>
        <begin position="170"/>
        <end position="188"/>
    </location>
</feature>
<evidence type="ECO:0000313" key="4">
    <source>
        <dbReference type="Proteomes" id="UP000247150"/>
    </source>
</evidence>
<dbReference type="Proteomes" id="UP000247150">
    <property type="component" value="Unassembled WGS sequence"/>
</dbReference>
<feature type="transmembrane region" description="Helical" evidence="1">
    <location>
        <begin position="252"/>
        <end position="270"/>
    </location>
</feature>
<comment type="caution">
    <text evidence="3">The sequence shown here is derived from an EMBL/GenBank/DDBJ whole genome shotgun (WGS) entry which is preliminary data.</text>
</comment>
<keyword evidence="1" id="KW-0812">Transmembrane</keyword>
<feature type="transmembrane region" description="Helical" evidence="1">
    <location>
        <begin position="20"/>
        <end position="48"/>
    </location>
</feature>
<dbReference type="Pfam" id="PF02517">
    <property type="entry name" value="Rce1-like"/>
    <property type="match status" value="1"/>
</dbReference>
<evidence type="ECO:0000256" key="1">
    <source>
        <dbReference type="SAM" id="Phobius"/>
    </source>
</evidence>
<keyword evidence="1" id="KW-1133">Transmembrane helix</keyword>
<proteinExistence type="predicted"/>
<dbReference type="EMBL" id="QGTW01000012">
    <property type="protein sequence ID" value="PWW25778.1"/>
    <property type="molecule type" value="Genomic_DNA"/>
</dbReference>
<gene>
    <name evidence="3" type="ORF">DFO73_11270</name>
</gene>
<feature type="transmembrane region" description="Helical" evidence="1">
    <location>
        <begin position="55"/>
        <end position="73"/>
    </location>
</feature>
<evidence type="ECO:0000259" key="2">
    <source>
        <dbReference type="Pfam" id="PF02517"/>
    </source>
</evidence>
<keyword evidence="1" id="KW-0472">Membrane</keyword>
<evidence type="ECO:0000313" key="3">
    <source>
        <dbReference type="EMBL" id="PWW25778.1"/>
    </source>
</evidence>
<dbReference type="GO" id="GO:0080120">
    <property type="term" value="P:CAAX-box protein maturation"/>
    <property type="evidence" value="ECO:0007669"/>
    <property type="project" value="UniProtKB-ARBA"/>
</dbReference>
<feature type="domain" description="CAAX prenyl protease 2/Lysostaphin resistance protein A-like" evidence="2">
    <location>
        <begin position="170"/>
        <end position="261"/>
    </location>
</feature>
<feature type="transmembrane region" description="Helical" evidence="1">
    <location>
        <begin position="223"/>
        <end position="240"/>
    </location>
</feature>
<protein>
    <recommendedName>
        <fullName evidence="2">CAAX prenyl protease 2/Lysostaphin resistance protein A-like domain-containing protein</fullName>
    </recommendedName>
</protein>
<feature type="transmembrane region" description="Helical" evidence="1">
    <location>
        <begin position="126"/>
        <end position="150"/>
    </location>
</feature>
<dbReference type="GO" id="GO:0004175">
    <property type="term" value="F:endopeptidase activity"/>
    <property type="evidence" value="ECO:0007669"/>
    <property type="project" value="UniProtKB-ARBA"/>
</dbReference>
<dbReference type="InterPro" id="IPR003675">
    <property type="entry name" value="Rce1/LyrA-like_dom"/>
</dbReference>
<dbReference type="AlphaFoldDB" id="A0A2V2ZR24"/>